<gene>
    <name evidence="1" type="ORF">EG028_18225</name>
</gene>
<proteinExistence type="predicted"/>
<dbReference type="EMBL" id="RMBX01000010">
    <property type="protein sequence ID" value="RPD39588.1"/>
    <property type="molecule type" value="Genomic_DNA"/>
</dbReference>
<reference evidence="2" key="1">
    <citation type="submission" date="2018-11" db="EMBL/GenBank/DDBJ databases">
        <title>Chitinophaga lutea sp.nov., isolate from arsenic contaminated soil.</title>
        <authorList>
            <person name="Zong Y."/>
        </authorList>
    </citation>
    <scope>NUCLEOTIDE SEQUENCE [LARGE SCALE GENOMIC DNA]</scope>
    <source>
        <strain evidence="2">YLT18</strain>
    </source>
</reference>
<keyword evidence="2" id="KW-1185">Reference proteome</keyword>
<protein>
    <submittedName>
        <fullName evidence="1">Uncharacterized protein</fullName>
    </submittedName>
</protein>
<name>A0A3N4M898_9BACT</name>
<dbReference type="AlphaFoldDB" id="A0A3N4M898"/>
<dbReference type="RefSeq" id="WP_120515727.1">
    <property type="nucleotide sequence ID" value="NZ_QXZY01000004.1"/>
</dbReference>
<organism evidence="1 2">
    <name type="scientific">Chitinophaga barathri</name>
    <dbReference type="NCBI Taxonomy" id="1647451"/>
    <lineage>
        <taxon>Bacteria</taxon>
        <taxon>Pseudomonadati</taxon>
        <taxon>Bacteroidota</taxon>
        <taxon>Chitinophagia</taxon>
        <taxon>Chitinophagales</taxon>
        <taxon>Chitinophagaceae</taxon>
        <taxon>Chitinophaga</taxon>
    </lineage>
</organism>
<accession>A0A3N4M898</accession>
<evidence type="ECO:0000313" key="2">
    <source>
        <dbReference type="Proteomes" id="UP000279089"/>
    </source>
</evidence>
<sequence>MKILLFSLLGIALLTLSAAYYLEHEKPPVERPQPITAAQDACPDPCTGEMKWVTMNEAVEMIAEYGKNQYKGIKKGITDKLRPTRGDQADQFADARYITFPVDTIKKFICQVESILGKGEHLNAADRRIKPCDLGIKFYYAAYRGIAAEADIKRSKKGRHTLLMIPTYWDDSLKEYIEFFPGYVLPDKHTMPLGQVFDDYYVSDSKLAYKKKPLPSGNPPMMLLSLSIDRDAGKNQGNLCPPPDGCRSALLQKARVLE</sequence>
<dbReference type="Proteomes" id="UP000279089">
    <property type="component" value="Unassembled WGS sequence"/>
</dbReference>
<dbReference type="OrthoDB" id="1355945at2"/>
<comment type="caution">
    <text evidence="1">The sequence shown here is derived from an EMBL/GenBank/DDBJ whole genome shotgun (WGS) entry which is preliminary data.</text>
</comment>
<evidence type="ECO:0000313" key="1">
    <source>
        <dbReference type="EMBL" id="RPD39588.1"/>
    </source>
</evidence>